<dbReference type="AlphaFoldDB" id="A0A814F572"/>
<dbReference type="EMBL" id="CAJNOC010003265">
    <property type="protein sequence ID" value="CAF0975166.1"/>
    <property type="molecule type" value="Genomic_DNA"/>
</dbReference>
<evidence type="ECO:0000313" key="2">
    <source>
        <dbReference type="Proteomes" id="UP000663879"/>
    </source>
</evidence>
<reference evidence="1" key="1">
    <citation type="submission" date="2021-02" db="EMBL/GenBank/DDBJ databases">
        <authorList>
            <person name="Nowell W R."/>
        </authorList>
    </citation>
    <scope>NUCLEOTIDE SEQUENCE</scope>
    <source>
        <strain evidence="1">Ploen Becks lab</strain>
    </source>
</reference>
<dbReference type="Proteomes" id="UP000663879">
    <property type="component" value="Unassembled WGS sequence"/>
</dbReference>
<sequence length="127" mass="14764">MVNHSSKKKRWITELVDDIGYEYKHSHTNIDNTKPITQKSEHEHGTTIKTKVKEVVGNIRAKAVTNPDTKPRKIILKNMKNLDKEIVANMPSYKATRHVCSRARIDEYENYEIPSDLNFVLPENFKT</sequence>
<organism evidence="1 2">
    <name type="scientific">Brachionus calyciflorus</name>
    <dbReference type="NCBI Taxonomy" id="104777"/>
    <lineage>
        <taxon>Eukaryota</taxon>
        <taxon>Metazoa</taxon>
        <taxon>Spiralia</taxon>
        <taxon>Gnathifera</taxon>
        <taxon>Rotifera</taxon>
        <taxon>Eurotatoria</taxon>
        <taxon>Monogononta</taxon>
        <taxon>Pseudotrocha</taxon>
        <taxon>Ploima</taxon>
        <taxon>Brachionidae</taxon>
        <taxon>Brachionus</taxon>
    </lineage>
</organism>
<name>A0A814F572_9BILA</name>
<accession>A0A814F572</accession>
<keyword evidence="2" id="KW-1185">Reference proteome</keyword>
<evidence type="ECO:0000313" key="1">
    <source>
        <dbReference type="EMBL" id="CAF0975166.1"/>
    </source>
</evidence>
<proteinExistence type="predicted"/>
<protein>
    <submittedName>
        <fullName evidence="1">Uncharacterized protein</fullName>
    </submittedName>
</protein>
<comment type="caution">
    <text evidence="1">The sequence shown here is derived from an EMBL/GenBank/DDBJ whole genome shotgun (WGS) entry which is preliminary data.</text>
</comment>
<gene>
    <name evidence="1" type="ORF">OXX778_LOCUS15130</name>
</gene>